<evidence type="ECO:0000313" key="1">
    <source>
        <dbReference type="Proteomes" id="UP000504606"/>
    </source>
</evidence>
<dbReference type="GeneID" id="113209898"/>
<accession>A0A6J1SRC6</accession>
<organism evidence="1 2">
    <name type="scientific">Frankliniella occidentalis</name>
    <name type="common">Western flower thrips</name>
    <name type="synonym">Euthrips occidentalis</name>
    <dbReference type="NCBI Taxonomy" id="133901"/>
    <lineage>
        <taxon>Eukaryota</taxon>
        <taxon>Metazoa</taxon>
        <taxon>Ecdysozoa</taxon>
        <taxon>Arthropoda</taxon>
        <taxon>Hexapoda</taxon>
        <taxon>Insecta</taxon>
        <taxon>Pterygota</taxon>
        <taxon>Neoptera</taxon>
        <taxon>Paraneoptera</taxon>
        <taxon>Thysanoptera</taxon>
        <taxon>Terebrantia</taxon>
        <taxon>Thripoidea</taxon>
        <taxon>Thripidae</taxon>
        <taxon>Frankliniella</taxon>
    </lineage>
</organism>
<name>A0A6J1SRC6_FRAOC</name>
<protein>
    <submittedName>
        <fullName evidence="2">Uncharacterized protein LOC113209898</fullName>
    </submittedName>
</protein>
<dbReference type="OrthoDB" id="20086at2759"/>
<dbReference type="RefSeq" id="XP_026283447.1">
    <property type="nucleotide sequence ID" value="XM_026427662.2"/>
</dbReference>
<sequence>MDSDPEADIDGNDTSSKRDFLKLERNLQTSGFREGAGAGQDGAFQSGFDAGYAEGFKTAFSLGKFNGIVETLKRNAELLSLNEQELDSFSFENSRFGLCQICKDSADKSPCNCKKSQDITTISARQAEITKKALTEKMSISLPIFEKTGLNELIAHDSE</sequence>
<proteinExistence type="predicted"/>
<evidence type="ECO:0000313" key="2">
    <source>
        <dbReference type="RefSeq" id="XP_026283447.1"/>
    </source>
</evidence>
<keyword evidence="1" id="KW-1185">Reference proteome</keyword>
<dbReference type="KEGG" id="foc:113209898"/>
<dbReference type="AlphaFoldDB" id="A0A6J1SRC6"/>
<reference evidence="2" key="1">
    <citation type="submission" date="2025-08" db="UniProtKB">
        <authorList>
            <consortium name="RefSeq"/>
        </authorList>
    </citation>
    <scope>IDENTIFICATION</scope>
    <source>
        <tissue evidence="2">Whole organism</tissue>
    </source>
</reference>
<dbReference type="Proteomes" id="UP000504606">
    <property type="component" value="Unplaced"/>
</dbReference>
<gene>
    <name evidence="2" type="primary">LOC113209898</name>
</gene>